<gene>
    <name evidence="2" type="ORF">CRG98_013899</name>
</gene>
<evidence type="ECO:0000313" key="2">
    <source>
        <dbReference type="EMBL" id="PKI65710.1"/>
    </source>
</evidence>
<organism evidence="2 3">
    <name type="scientific">Punica granatum</name>
    <name type="common">Pomegranate</name>
    <dbReference type="NCBI Taxonomy" id="22663"/>
    <lineage>
        <taxon>Eukaryota</taxon>
        <taxon>Viridiplantae</taxon>
        <taxon>Streptophyta</taxon>
        <taxon>Embryophyta</taxon>
        <taxon>Tracheophyta</taxon>
        <taxon>Spermatophyta</taxon>
        <taxon>Magnoliopsida</taxon>
        <taxon>eudicotyledons</taxon>
        <taxon>Gunneridae</taxon>
        <taxon>Pentapetalae</taxon>
        <taxon>rosids</taxon>
        <taxon>malvids</taxon>
        <taxon>Myrtales</taxon>
        <taxon>Lythraceae</taxon>
        <taxon>Punica</taxon>
    </lineage>
</organism>
<proteinExistence type="predicted"/>
<protein>
    <submittedName>
        <fullName evidence="2">Uncharacterized protein</fullName>
    </submittedName>
</protein>
<feature type="non-terminal residue" evidence="2">
    <location>
        <position position="1"/>
    </location>
</feature>
<comment type="caution">
    <text evidence="2">The sequence shown here is derived from an EMBL/GenBank/DDBJ whole genome shotgun (WGS) entry which is preliminary data.</text>
</comment>
<feature type="region of interest" description="Disordered" evidence="1">
    <location>
        <begin position="77"/>
        <end position="108"/>
    </location>
</feature>
<reference evidence="2 3" key="1">
    <citation type="submission" date="2017-11" db="EMBL/GenBank/DDBJ databases">
        <title>De-novo sequencing of pomegranate (Punica granatum L.) genome.</title>
        <authorList>
            <person name="Akparov Z."/>
            <person name="Amiraslanov A."/>
            <person name="Hajiyeva S."/>
            <person name="Abbasov M."/>
            <person name="Kaur K."/>
            <person name="Hamwieh A."/>
            <person name="Solovyev V."/>
            <person name="Salamov A."/>
            <person name="Braich B."/>
            <person name="Kosarev P."/>
            <person name="Mahmoud A."/>
            <person name="Hajiyev E."/>
            <person name="Babayeva S."/>
            <person name="Izzatullayeva V."/>
            <person name="Mammadov A."/>
            <person name="Mammadov A."/>
            <person name="Sharifova S."/>
            <person name="Ojaghi J."/>
            <person name="Eynullazada K."/>
            <person name="Bayramov B."/>
            <person name="Abdulazimova A."/>
            <person name="Shahmuradov I."/>
        </authorList>
    </citation>
    <scope>NUCLEOTIDE SEQUENCE [LARGE SCALE GENOMIC DNA]</scope>
    <source>
        <strain evidence="3">cv. AG2017</strain>
        <tissue evidence="2">Leaf</tissue>
    </source>
</reference>
<evidence type="ECO:0000256" key="1">
    <source>
        <dbReference type="SAM" id="MobiDB-lite"/>
    </source>
</evidence>
<name>A0A2I0KBY4_PUNGR</name>
<accession>A0A2I0KBY4</accession>
<evidence type="ECO:0000313" key="3">
    <source>
        <dbReference type="Proteomes" id="UP000233551"/>
    </source>
</evidence>
<keyword evidence="3" id="KW-1185">Reference proteome</keyword>
<dbReference type="AlphaFoldDB" id="A0A2I0KBY4"/>
<dbReference type="EMBL" id="PGOL01000734">
    <property type="protein sequence ID" value="PKI65710.1"/>
    <property type="molecule type" value="Genomic_DNA"/>
</dbReference>
<sequence length="108" mass="11147">GSEPHGWVPTGVANPVAGLASLGFVEPRLGARERQSPGCGTGIELHRELKLSGRHPQARSCSARPYLVSRARRLSGGCPNSVSDGSRGATTLAEVDEGGGGEGQILKF</sequence>
<dbReference type="Proteomes" id="UP000233551">
    <property type="component" value="Unassembled WGS sequence"/>
</dbReference>